<feature type="compositionally biased region" description="Low complexity" evidence="1">
    <location>
        <begin position="192"/>
        <end position="206"/>
    </location>
</feature>
<evidence type="ECO:0000313" key="2">
    <source>
        <dbReference type="EMBL" id="TFY54001.1"/>
    </source>
</evidence>
<name>A0A4Y9XXX8_9APHY</name>
<comment type="caution">
    <text evidence="2">The sequence shown here is derived from an EMBL/GenBank/DDBJ whole genome shotgun (WGS) entry which is preliminary data.</text>
</comment>
<dbReference type="AlphaFoldDB" id="A0A4Y9XXX8"/>
<proteinExistence type="predicted"/>
<gene>
    <name evidence="2" type="ORF">EVJ58_g9125</name>
</gene>
<reference evidence="2 3" key="1">
    <citation type="submission" date="2019-01" db="EMBL/GenBank/DDBJ databases">
        <title>Genome sequencing of the rare red list fungi Fomitopsis rosea.</title>
        <authorList>
            <person name="Buettner E."/>
            <person name="Kellner H."/>
        </authorList>
    </citation>
    <scope>NUCLEOTIDE SEQUENCE [LARGE SCALE GENOMIC DNA]</scope>
    <source>
        <strain evidence="2 3">DSM 105464</strain>
    </source>
</reference>
<evidence type="ECO:0000313" key="3">
    <source>
        <dbReference type="Proteomes" id="UP000298390"/>
    </source>
</evidence>
<organism evidence="2 3">
    <name type="scientific">Rhodofomes roseus</name>
    <dbReference type="NCBI Taxonomy" id="34475"/>
    <lineage>
        <taxon>Eukaryota</taxon>
        <taxon>Fungi</taxon>
        <taxon>Dikarya</taxon>
        <taxon>Basidiomycota</taxon>
        <taxon>Agaricomycotina</taxon>
        <taxon>Agaricomycetes</taxon>
        <taxon>Polyporales</taxon>
        <taxon>Rhodofomes</taxon>
    </lineage>
</organism>
<dbReference type="EMBL" id="SEKV01000750">
    <property type="protein sequence ID" value="TFY54001.1"/>
    <property type="molecule type" value="Genomic_DNA"/>
</dbReference>
<dbReference type="Proteomes" id="UP000298390">
    <property type="component" value="Unassembled WGS sequence"/>
</dbReference>
<feature type="region of interest" description="Disordered" evidence="1">
    <location>
        <begin position="192"/>
        <end position="220"/>
    </location>
</feature>
<feature type="region of interest" description="Disordered" evidence="1">
    <location>
        <begin position="125"/>
        <end position="155"/>
    </location>
</feature>
<accession>A0A4Y9XXX8</accession>
<sequence>MSEFAITIQYAGLKAEFFRLHKTRSRAFPKVCLKKDIRSLQVPLPRLLYLLDWDDAKVMCYWKAIGDSGEAYDIDAIRRQVDGIRIDSTVLGVLEIHSIQEVPASPLPPTLIPGVSDSVSFSLKRHCPPTQEQPRAKKARIEAPQATSAEPMVDDLDAVTRIASGKPSGVTTGTGTRAPLASVTNARVASSVVPAASSKPPQSVKSRPGTAAQGAVKAEPQDDRALLHAISSGNALPAVKTEPGSGPQLDPVAERNALHRKIEETHDRNMQLLADNARMRVAIKHTARRLGRAEADKAVLRLRKA</sequence>
<evidence type="ECO:0000256" key="1">
    <source>
        <dbReference type="SAM" id="MobiDB-lite"/>
    </source>
</evidence>
<protein>
    <submittedName>
        <fullName evidence="2">Uncharacterized protein</fullName>
    </submittedName>
</protein>